<dbReference type="PROSITE" id="PS51257">
    <property type="entry name" value="PROKAR_LIPOPROTEIN"/>
    <property type="match status" value="1"/>
</dbReference>
<keyword evidence="4" id="KW-1185">Reference proteome</keyword>
<feature type="chain" id="PRO_5003069617" description="Lipoprotein LPP20-like domain-containing protein" evidence="1">
    <location>
        <begin position="35"/>
        <end position="184"/>
    </location>
</feature>
<dbReference type="eggNOG" id="COG3018">
    <property type="taxonomic scope" value="Bacteria"/>
</dbReference>
<keyword evidence="1" id="KW-0732">Signal</keyword>
<accession>D5BS57</accession>
<protein>
    <recommendedName>
        <fullName evidence="2">Lipoprotein LPP20-like domain-containing protein</fullName>
    </recommendedName>
</protein>
<sequence>MQKTSMLNTPKRNTLITFAALMAASLAVSGCQLADSLSGKSAMSTSGTGLSTLEQSQATSLASVAEVFDAGADEIPTLTAVGYAVVSSQPGRSDAQKRLMAIRSARMVAMRDLAEQIHGLQVDSSTTVIDLMVQNDTFRGVVSGTIRGARTVRINPTGSDTYEIVLEIDRDMIAHLMGSARSVG</sequence>
<dbReference type="PIRSF" id="PIRSF028687">
    <property type="entry name" value="UCP028687"/>
    <property type="match status" value="1"/>
</dbReference>
<proteinExistence type="predicted"/>
<dbReference type="EMBL" id="CP001751">
    <property type="protein sequence ID" value="ADE39104.1"/>
    <property type="molecule type" value="Genomic_DNA"/>
</dbReference>
<dbReference type="Proteomes" id="UP000007460">
    <property type="component" value="Chromosome"/>
</dbReference>
<organism evidence="3 4">
    <name type="scientific">Puniceispirillum marinum (strain IMCC1322)</name>
    <dbReference type="NCBI Taxonomy" id="488538"/>
    <lineage>
        <taxon>Bacteria</taxon>
        <taxon>Pseudomonadati</taxon>
        <taxon>Pseudomonadota</taxon>
        <taxon>Alphaproteobacteria</taxon>
        <taxon>Candidatus Puniceispirillales</taxon>
        <taxon>Candidatus Puniceispirillaceae</taxon>
        <taxon>Candidatus Puniceispirillum</taxon>
    </lineage>
</organism>
<evidence type="ECO:0000256" key="1">
    <source>
        <dbReference type="SAM" id="SignalP"/>
    </source>
</evidence>
<feature type="signal peptide" evidence="1">
    <location>
        <begin position="1"/>
        <end position="34"/>
    </location>
</feature>
<dbReference type="STRING" id="488538.SAR116_0861"/>
<dbReference type="InterPro" id="IPR024952">
    <property type="entry name" value="LPP20-like_dom"/>
</dbReference>
<dbReference type="AlphaFoldDB" id="D5BS57"/>
<feature type="domain" description="Lipoprotein LPP20-like" evidence="2">
    <location>
        <begin position="79"/>
        <end position="169"/>
    </location>
</feature>
<dbReference type="KEGG" id="apb:SAR116_0861"/>
<evidence type="ECO:0000259" key="2">
    <source>
        <dbReference type="Pfam" id="PF02169"/>
    </source>
</evidence>
<reference evidence="3 4" key="1">
    <citation type="journal article" date="2010" name="J. Bacteriol.">
        <title>Complete genome sequence of "Candidatus Puniceispirillum marinum" IMCC1322, a representative of the SAR116 clade in the Alphaproteobacteria.</title>
        <authorList>
            <person name="Oh H.M."/>
            <person name="Kwon K.K."/>
            <person name="Kang I."/>
            <person name="Kang S.G."/>
            <person name="Lee J.H."/>
            <person name="Kim S.J."/>
            <person name="Cho J.C."/>
        </authorList>
    </citation>
    <scope>NUCLEOTIDE SEQUENCE [LARGE SCALE GENOMIC DNA]</scope>
    <source>
        <strain evidence="3 4">IMCC1322</strain>
    </source>
</reference>
<gene>
    <name evidence="3" type="ordered locus">SAR116_0861</name>
</gene>
<name>D5BS57_PUNMI</name>
<dbReference type="HOGENOM" id="CLU_129862_0_0_5"/>
<evidence type="ECO:0000313" key="4">
    <source>
        <dbReference type="Proteomes" id="UP000007460"/>
    </source>
</evidence>
<evidence type="ECO:0000313" key="3">
    <source>
        <dbReference type="EMBL" id="ADE39104.1"/>
    </source>
</evidence>
<dbReference type="InterPro" id="IPR007293">
    <property type="entry name" value="FlgP"/>
</dbReference>
<dbReference type="RefSeq" id="WP_013045733.1">
    <property type="nucleotide sequence ID" value="NC_014010.1"/>
</dbReference>
<dbReference type="Pfam" id="PF02169">
    <property type="entry name" value="LPP20"/>
    <property type="match status" value="1"/>
</dbReference>